<reference evidence="1 2" key="1">
    <citation type="journal article" date="2019" name="Int. J. Syst. Evol. Microbiol.">
        <title>The Global Catalogue of Microorganisms (GCM) 10K type strain sequencing project: providing services to taxonomists for standard genome sequencing and annotation.</title>
        <authorList>
            <consortium name="The Broad Institute Genomics Platform"/>
            <consortium name="The Broad Institute Genome Sequencing Center for Infectious Disease"/>
            <person name="Wu L."/>
            <person name="Ma J."/>
        </authorList>
    </citation>
    <scope>NUCLEOTIDE SEQUENCE [LARGE SCALE GENOMIC DNA]</scope>
    <source>
        <strain evidence="1 2">JCM 9088</strain>
    </source>
</reference>
<evidence type="ECO:0008006" key="3">
    <source>
        <dbReference type="Google" id="ProtNLM"/>
    </source>
</evidence>
<accession>A0ABN3XN65</accession>
<dbReference type="Proteomes" id="UP001500403">
    <property type="component" value="Unassembled WGS sequence"/>
</dbReference>
<evidence type="ECO:0000313" key="1">
    <source>
        <dbReference type="EMBL" id="GAA2971989.1"/>
    </source>
</evidence>
<proteinExistence type="predicted"/>
<evidence type="ECO:0000313" key="2">
    <source>
        <dbReference type="Proteomes" id="UP001500403"/>
    </source>
</evidence>
<organism evidence="1 2">
    <name type="scientific">Streptomyces enissocaesilis</name>
    <dbReference type="NCBI Taxonomy" id="332589"/>
    <lineage>
        <taxon>Bacteria</taxon>
        <taxon>Bacillati</taxon>
        <taxon>Actinomycetota</taxon>
        <taxon>Actinomycetes</taxon>
        <taxon>Kitasatosporales</taxon>
        <taxon>Streptomycetaceae</taxon>
        <taxon>Streptomyces</taxon>
        <taxon>Streptomyces rochei group</taxon>
    </lineage>
</organism>
<name>A0ABN3XN65_9ACTN</name>
<sequence length="253" mass="28716">MMNLDQPRARLRLDAALDGLAVTFRGMTAHPDESNCECHWGSAEDLAQLKVADSELDPDLLQRTWQAIDWNDHASVLRRILPQFASALVSGLILPLFGTEEVGRSFARGHWQQWPAEQATAVEEFLQAWWACTLTDPDPAVPVHDLLVLGAEATGTLSPWLNTWQALSDPVADRHLAEAAAHWEYELFGDQLPWQAWENEEEMRAELTAWLVRHTPARLRAYGASEDLLHRIRLLGVTGPDRWEDPHWPGHRY</sequence>
<gene>
    <name evidence="1" type="ORF">GCM10010446_65770</name>
</gene>
<dbReference type="EMBL" id="BAAAUD010000106">
    <property type="protein sequence ID" value="GAA2971989.1"/>
    <property type="molecule type" value="Genomic_DNA"/>
</dbReference>
<keyword evidence="2" id="KW-1185">Reference proteome</keyword>
<protein>
    <recommendedName>
        <fullName evidence="3">DUF4253 domain-containing protein</fullName>
    </recommendedName>
</protein>
<comment type="caution">
    <text evidence="1">The sequence shown here is derived from an EMBL/GenBank/DDBJ whole genome shotgun (WGS) entry which is preliminary data.</text>
</comment>